<name>A0A9P4NHE1_9PEZI</name>
<dbReference type="GO" id="GO:0050684">
    <property type="term" value="P:regulation of mRNA processing"/>
    <property type="evidence" value="ECO:0007669"/>
    <property type="project" value="TreeGrafter"/>
</dbReference>
<dbReference type="GO" id="GO:0005524">
    <property type="term" value="F:ATP binding"/>
    <property type="evidence" value="ECO:0007669"/>
    <property type="project" value="UniProtKB-UniRule"/>
</dbReference>
<keyword evidence="6 9" id="KW-0067">ATP-binding</keyword>
<dbReference type="OrthoDB" id="5979581at2759"/>
<protein>
    <recommendedName>
        <fullName evidence="1">non-specific serine/threonine protein kinase</fullName>
        <ecNumber evidence="1">2.7.11.1</ecNumber>
    </recommendedName>
</protein>
<feature type="binding site" evidence="9">
    <location>
        <position position="93"/>
    </location>
    <ligand>
        <name>ATP</name>
        <dbReference type="ChEBI" id="CHEBI:30616"/>
    </ligand>
</feature>
<dbReference type="GO" id="GO:0000245">
    <property type="term" value="P:spliceosomal complex assembly"/>
    <property type="evidence" value="ECO:0007669"/>
    <property type="project" value="TreeGrafter"/>
</dbReference>
<evidence type="ECO:0000256" key="3">
    <source>
        <dbReference type="ARBA" id="ARBA00022679"/>
    </source>
</evidence>
<keyword evidence="12" id="KW-1185">Reference proteome</keyword>
<organism evidence="11 12">
    <name type="scientific">Tothia fuscella</name>
    <dbReference type="NCBI Taxonomy" id="1048955"/>
    <lineage>
        <taxon>Eukaryota</taxon>
        <taxon>Fungi</taxon>
        <taxon>Dikarya</taxon>
        <taxon>Ascomycota</taxon>
        <taxon>Pezizomycotina</taxon>
        <taxon>Dothideomycetes</taxon>
        <taxon>Pleosporomycetidae</taxon>
        <taxon>Venturiales</taxon>
        <taxon>Cylindrosympodiaceae</taxon>
        <taxon>Tothia</taxon>
    </lineage>
</organism>
<comment type="caution">
    <text evidence="11">The sequence shown here is derived from an EMBL/GenBank/DDBJ whole genome shotgun (WGS) entry which is preliminary data.</text>
</comment>
<evidence type="ECO:0000313" key="12">
    <source>
        <dbReference type="Proteomes" id="UP000800235"/>
    </source>
</evidence>
<dbReference type="AlphaFoldDB" id="A0A9P4NHE1"/>
<reference evidence="11" key="1">
    <citation type="journal article" date="2020" name="Stud. Mycol.">
        <title>101 Dothideomycetes genomes: a test case for predicting lifestyles and emergence of pathogens.</title>
        <authorList>
            <person name="Haridas S."/>
            <person name="Albert R."/>
            <person name="Binder M."/>
            <person name="Bloem J."/>
            <person name="Labutti K."/>
            <person name="Salamov A."/>
            <person name="Andreopoulos B."/>
            <person name="Baker S."/>
            <person name="Barry K."/>
            <person name="Bills G."/>
            <person name="Bluhm B."/>
            <person name="Cannon C."/>
            <person name="Castanera R."/>
            <person name="Culley D."/>
            <person name="Daum C."/>
            <person name="Ezra D."/>
            <person name="Gonzalez J."/>
            <person name="Henrissat B."/>
            <person name="Kuo A."/>
            <person name="Liang C."/>
            <person name="Lipzen A."/>
            <person name="Lutzoni F."/>
            <person name="Magnuson J."/>
            <person name="Mondo S."/>
            <person name="Nolan M."/>
            <person name="Ohm R."/>
            <person name="Pangilinan J."/>
            <person name="Park H.-J."/>
            <person name="Ramirez L."/>
            <person name="Alfaro M."/>
            <person name="Sun H."/>
            <person name="Tritt A."/>
            <person name="Yoshinaga Y."/>
            <person name="Zwiers L.-H."/>
            <person name="Turgeon B."/>
            <person name="Goodwin S."/>
            <person name="Spatafora J."/>
            <person name="Crous P."/>
            <person name="Grigoriev I."/>
        </authorList>
    </citation>
    <scope>NUCLEOTIDE SEQUENCE</scope>
    <source>
        <strain evidence="11">CBS 130266</strain>
    </source>
</reference>
<dbReference type="SUPFAM" id="SSF56112">
    <property type="entry name" value="Protein kinase-like (PK-like)"/>
    <property type="match status" value="1"/>
</dbReference>
<evidence type="ECO:0000256" key="5">
    <source>
        <dbReference type="ARBA" id="ARBA00022777"/>
    </source>
</evidence>
<dbReference type="Gene3D" id="3.30.200.20">
    <property type="entry name" value="Phosphorylase Kinase, domain 1"/>
    <property type="match status" value="1"/>
</dbReference>
<evidence type="ECO:0000256" key="2">
    <source>
        <dbReference type="ARBA" id="ARBA00022527"/>
    </source>
</evidence>
<evidence type="ECO:0000256" key="9">
    <source>
        <dbReference type="PROSITE-ProRule" id="PRU10141"/>
    </source>
</evidence>
<dbReference type="EC" id="2.7.11.1" evidence="1"/>
<comment type="catalytic activity">
    <reaction evidence="8">
        <text>L-seryl-[protein] + ATP = O-phospho-L-seryl-[protein] + ADP + H(+)</text>
        <dbReference type="Rhea" id="RHEA:17989"/>
        <dbReference type="Rhea" id="RHEA-COMP:9863"/>
        <dbReference type="Rhea" id="RHEA-COMP:11604"/>
        <dbReference type="ChEBI" id="CHEBI:15378"/>
        <dbReference type="ChEBI" id="CHEBI:29999"/>
        <dbReference type="ChEBI" id="CHEBI:30616"/>
        <dbReference type="ChEBI" id="CHEBI:83421"/>
        <dbReference type="ChEBI" id="CHEBI:456216"/>
        <dbReference type="EC" id="2.7.11.1"/>
    </reaction>
</comment>
<evidence type="ECO:0000256" key="4">
    <source>
        <dbReference type="ARBA" id="ARBA00022741"/>
    </source>
</evidence>
<keyword evidence="4 9" id="KW-0547">Nucleotide-binding</keyword>
<keyword evidence="3" id="KW-0808">Transferase</keyword>
<dbReference type="GO" id="GO:0004674">
    <property type="term" value="F:protein serine/threonine kinase activity"/>
    <property type="evidence" value="ECO:0007669"/>
    <property type="project" value="UniProtKB-KW"/>
</dbReference>
<dbReference type="InterPro" id="IPR011009">
    <property type="entry name" value="Kinase-like_dom_sf"/>
</dbReference>
<dbReference type="InterPro" id="IPR017441">
    <property type="entry name" value="Protein_kinase_ATP_BS"/>
</dbReference>
<dbReference type="Proteomes" id="UP000800235">
    <property type="component" value="Unassembled WGS sequence"/>
</dbReference>
<evidence type="ECO:0000256" key="6">
    <source>
        <dbReference type="ARBA" id="ARBA00022840"/>
    </source>
</evidence>
<accession>A0A9P4NHE1</accession>
<dbReference type="SMART" id="SM00220">
    <property type="entry name" value="S_TKc"/>
    <property type="match status" value="1"/>
</dbReference>
<dbReference type="PROSITE" id="PS50011">
    <property type="entry name" value="PROTEIN_KINASE_DOM"/>
    <property type="match status" value="1"/>
</dbReference>
<dbReference type="PANTHER" id="PTHR47634:SF9">
    <property type="entry name" value="PROTEIN KINASE DOMAIN-CONTAINING PROTEIN-RELATED"/>
    <property type="match status" value="1"/>
</dbReference>
<proteinExistence type="predicted"/>
<sequence>MHKRVYSSGWTVYDYNNPETRKTRTPSRSYYPCHLEECERVEEYKPGGFHPVNMGDRFGVQGRYCVYNKLGYGGFATIWLARDLDENRNVALKILRANSPLSGDSEVKILEELQQPSDHPGREHIRFLLDSFKVEGPNGTHQCLVMEVAGPSLADLCRQTEKDPWQKRFRKYLGHKFATQAVQAVAYLHSKNIAHGDINAQNLLIRLADFAEWSPQETDRRVPLPWDTEVLMIFDDVPHNPSAPRRMMEPFAMDDIYGLEYEERVFLIDFGQSFIANTQPCEQKEYTLTYSAPELIINKEAFLKTDIWALGCTLYQIRSGSDLFDGFLSTLNHVLLQTVEMLGKLPDDMWSKWEGRGRWFDEHGVKKEDPGPVDEELGDMEEFNSLKHYVDSIRVHNRGEKTFKSQQYQARWVEKMLMDPYGTALSDEEVDNLADLLDGMLTYDIEARMSAEDVLQHRWLSGNH</sequence>
<dbReference type="Pfam" id="PF00069">
    <property type="entry name" value="Pkinase"/>
    <property type="match status" value="2"/>
</dbReference>
<keyword evidence="5 11" id="KW-0418">Kinase</keyword>
<gene>
    <name evidence="11" type="ORF">EJ08DRAFT_597763</name>
</gene>
<comment type="catalytic activity">
    <reaction evidence="7">
        <text>L-threonyl-[protein] + ATP = O-phospho-L-threonyl-[protein] + ADP + H(+)</text>
        <dbReference type="Rhea" id="RHEA:46608"/>
        <dbReference type="Rhea" id="RHEA-COMP:11060"/>
        <dbReference type="Rhea" id="RHEA-COMP:11605"/>
        <dbReference type="ChEBI" id="CHEBI:15378"/>
        <dbReference type="ChEBI" id="CHEBI:30013"/>
        <dbReference type="ChEBI" id="CHEBI:30616"/>
        <dbReference type="ChEBI" id="CHEBI:61977"/>
        <dbReference type="ChEBI" id="CHEBI:456216"/>
        <dbReference type="EC" id="2.7.11.1"/>
    </reaction>
</comment>
<evidence type="ECO:0000313" key="11">
    <source>
        <dbReference type="EMBL" id="KAF2421085.1"/>
    </source>
</evidence>
<dbReference type="InterPro" id="IPR051334">
    <property type="entry name" value="SRPK"/>
</dbReference>
<dbReference type="EMBL" id="MU007102">
    <property type="protein sequence ID" value="KAF2421085.1"/>
    <property type="molecule type" value="Genomic_DNA"/>
</dbReference>
<evidence type="ECO:0000256" key="8">
    <source>
        <dbReference type="ARBA" id="ARBA00048679"/>
    </source>
</evidence>
<evidence type="ECO:0000256" key="1">
    <source>
        <dbReference type="ARBA" id="ARBA00012513"/>
    </source>
</evidence>
<dbReference type="InterPro" id="IPR000719">
    <property type="entry name" value="Prot_kinase_dom"/>
</dbReference>
<feature type="domain" description="Protein kinase" evidence="10">
    <location>
        <begin position="64"/>
        <end position="460"/>
    </location>
</feature>
<keyword evidence="2" id="KW-0723">Serine/threonine-protein kinase</keyword>
<dbReference type="PROSITE" id="PS00107">
    <property type="entry name" value="PROTEIN_KINASE_ATP"/>
    <property type="match status" value="1"/>
</dbReference>
<dbReference type="Gene3D" id="1.10.510.10">
    <property type="entry name" value="Transferase(Phosphotransferase) domain 1"/>
    <property type="match status" value="1"/>
</dbReference>
<dbReference type="PANTHER" id="PTHR47634">
    <property type="entry name" value="PROTEIN KINASE DOMAIN-CONTAINING PROTEIN-RELATED"/>
    <property type="match status" value="1"/>
</dbReference>
<evidence type="ECO:0000256" key="7">
    <source>
        <dbReference type="ARBA" id="ARBA00047899"/>
    </source>
</evidence>
<evidence type="ECO:0000259" key="10">
    <source>
        <dbReference type="PROSITE" id="PS50011"/>
    </source>
</evidence>